<dbReference type="InterPro" id="IPR050624">
    <property type="entry name" value="HTH-type_Tx_Regulator"/>
</dbReference>
<dbReference type="EMBL" id="CP042374">
    <property type="protein sequence ID" value="QEA33877.1"/>
    <property type="molecule type" value="Genomic_DNA"/>
</dbReference>
<dbReference type="PRINTS" id="PR00455">
    <property type="entry name" value="HTHTETR"/>
</dbReference>
<feature type="DNA-binding region" description="H-T-H motif" evidence="2">
    <location>
        <begin position="32"/>
        <end position="51"/>
    </location>
</feature>
<evidence type="ECO:0000256" key="1">
    <source>
        <dbReference type="ARBA" id="ARBA00023125"/>
    </source>
</evidence>
<dbReference type="Pfam" id="PF00440">
    <property type="entry name" value="TetR_N"/>
    <property type="match status" value="1"/>
</dbReference>
<dbReference type="Gene3D" id="1.10.357.10">
    <property type="entry name" value="Tetracycline Repressor, domain 2"/>
    <property type="match status" value="1"/>
</dbReference>
<evidence type="ECO:0000313" key="5">
    <source>
        <dbReference type="Proteomes" id="UP000321332"/>
    </source>
</evidence>
<dbReference type="PROSITE" id="PS50977">
    <property type="entry name" value="HTH_TETR_2"/>
    <property type="match status" value="1"/>
</dbReference>
<protein>
    <submittedName>
        <fullName evidence="4">TetR/AcrR family transcriptional regulator</fullName>
    </submittedName>
</protein>
<reference evidence="4 5" key="1">
    <citation type="submission" date="2019-06" db="EMBL/GenBank/DDBJ databases">
        <title>Genome analyses of bacteria isolated from kimchi.</title>
        <authorList>
            <person name="Lee S."/>
            <person name="Ahn S."/>
            <person name="Roh S."/>
        </authorList>
    </citation>
    <scope>NUCLEOTIDE SEQUENCE [LARGE SCALE GENOMIC DNA]</scope>
    <source>
        <strain evidence="4 5">CBA3620</strain>
    </source>
</reference>
<dbReference type="InterPro" id="IPR009057">
    <property type="entry name" value="Homeodomain-like_sf"/>
</dbReference>
<dbReference type="RefSeq" id="WP_014974690.1">
    <property type="nucleotide sequence ID" value="NZ_CP042374.1"/>
</dbReference>
<dbReference type="AlphaFoldDB" id="A0AAE6IKJ9"/>
<sequence>MDGHQKLVLQSKEWLLKALFELMQDKYFQDISVTEIAEAAGLSRRTFYRTFKDKQELLEVYADELIHEYIEALDQVSGQMMKFDDIVQLFFEFWAQHHNYARVLIQQDLFYIIFHKWNNHASQIYQKFHAPWHITGTPTEINYVLAYSIGGLWQILEIWLMSETPEKPEQITKTMMKALDKLGTVGRFD</sequence>
<evidence type="ECO:0000256" key="2">
    <source>
        <dbReference type="PROSITE-ProRule" id="PRU00335"/>
    </source>
</evidence>
<name>A0AAE6IKJ9_LEUCA</name>
<dbReference type="PANTHER" id="PTHR43479">
    <property type="entry name" value="ACREF/ENVCD OPERON REPRESSOR-RELATED"/>
    <property type="match status" value="1"/>
</dbReference>
<accession>A0AAE6IKJ9</accession>
<gene>
    <name evidence="4" type="ORF">FGL89_06965</name>
</gene>
<proteinExistence type="predicted"/>
<dbReference type="PANTHER" id="PTHR43479:SF11">
    <property type="entry name" value="ACREF_ENVCD OPERON REPRESSOR-RELATED"/>
    <property type="match status" value="1"/>
</dbReference>
<feature type="domain" description="HTH tetR-type" evidence="3">
    <location>
        <begin position="9"/>
        <end position="69"/>
    </location>
</feature>
<evidence type="ECO:0000259" key="3">
    <source>
        <dbReference type="PROSITE" id="PS50977"/>
    </source>
</evidence>
<keyword evidence="1 2" id="KW-0238">DNA-binding</keyword>
<dbReference type="InterPro" id="IPR001647">
    <property type="entry name" value="HTH_TetR"/>
</dbReference>
<evidence type="ECO:0000313" key="4">
    <source>
        <dbReference type="EMBL" id="QEA33877.1"/>
    </source>
</evidence>
<dbReference type="GeneID" id="61187487"/>
<dbReference type="Proteomes" id="UP000321332">
    <property type="component" value="Chromosome"/>
</dbReference>
<organism evidence="4 5">
    <name type="scientific">Leuconostoc carnosum</name>
    <dbReference type="NCBI Taxonomy" id="1252"/>
    <lineage>
        <taxon>Bacteria</taxon>
        <taxon>Bacillati</taxon>
        <taxon>Bacillota</taxon>
        <taxon>Bacilli</taxon>
        <taxon>Lactobacillales</taxon>
        <taxon>Lactobacillaceae</taxon>
        <taxon>Leuconostoc</taxon>
    </lineage>
</organism>
<dbReference type="SUPFAM" id="SSF46689">
    <property type="entry name" value="Homeodomain-like"/>
    <property type="match status" value="1"/>
</dbReference>
<dbReference type="OMA" id="PLTEVCK"/>
<dbReference type="GO" id="GO:0003677">
    <property type="term" value="F:DNA binding"/>
    <property type="evidence" value="ECO:0007669"/>
    <property type="project" value="UniProtKB-UniRule"/>
</dbReference>